<dbReference type="InterPro" id="IPR036236">
    <property type="entry name" value="Znf_C2H2_sf"/>
</dbReference>
<evidence type="ECO:0000259" key="2">
    <source>
        <dbReference type="PROSITE" id="PS50157"/>
    </source>
</evidence>
<reference evidence="4" key="1">
    <citation type="submission" date="2025-08" db="UniProtKB">
        <authorList>
            <consortium name="RefSeq"/>
        </authorList>
    </citation>
    <scope>IDENTIFICATION</scope>
    <source>
        <tissue evidence="4">Whole body</tissue>
    </source>
</reference>
<dbReference type="Gene3D" id="3.30.160.60">
    <property type="entry name" value="Classic Zinc Finger"/>
    <property type="match status" value="1"/>
</dbReference>
<protein>
    <submittedName>
        <fullName evidence="4">Zinc finger protein 648-like</fullName>
    </submittedName>
</protein>
<keyword evidence="1" id="KW-0863">Zinc-finger</keyword>
<organism evidence="3 4">
    <name type="scientific">Temnothorax curvispinosus</name>
    <dbReference type="NCBI Taxonomy" id="300111"/>
    <lineage>
        <taxon>Eukaryota</taxon>
        <taxon>Metazoa</taxon>
        <taxon>Ecdysozoa</taxon>
        <taxon>Arthropoda</taxon>
        <taxon>Hexapoda</taxon>
        <taxon>Insecta</taxon>
        <taxon>Pterygota</taxon>
        <taxon>Neoptera</taxon>
        <taxon>Endopterygota</taxon>
        <taxon>Hymenoptera</taxon>
        <taxon>Apocrita</taxon>
        <taxon>Aculeata</taxon>
        <taxon>Formicoidea</taxon>
        <taxon>Formicidae</taxon>
        <taxon>Myrmicinae</taxon>
        <taxon>Temnothorax</taxon>
    </lineage>
</organism>
<dbReference type="InterPro" id="IPR013087">
    <property type="entry name" value="Znf_C2H2_type"/>
</dbReference>
<keyword evidence="1" id="KW-0479">Metal-binding</keyword>
<dbReference type="AlphaFoldDB" id="A0A6J1R9M9"/>
<feature type="domain" description="C2H2-type" evidence="2">
    <location>
        <begin position="61"/>
        <end position="88"/>
    </location>
</feature>
<dbReference type="OrthoDB" id="10004641at2759"/>
<evidence type="ECO:0000256" key="1">
    <source>
        <dbReference type="PROSITE-ProRule" id="PRU00042"/>
    </source>
</evidence>
<accession>A0A6J1R9M9</accession>
<keyword evidence="1" id="KW-0862">Zinc</keyword>
<dbReference type="GeneID" id="112465918"/>
<proteinExistence type="predicted"/>
<dbReference type="Proteomes" id="UP000504618">
    <property type="component" value="Unplaced"/>
</dbReference>
<gene>
    <name evidence="4" type="primary">LOC112465918</name>
</gene>
<dbReference type="PROSITE" id="PS50157">
    <property type="entry name" value="ZINC_FINGER_C2H2_2"/>
    <property type="match status" value="1"/>
</dbReference>
<evidence type="ECO:0000313" key="3">
    <source>
        <dbReference type="Proteomes" id="UP000504618"/>
    </source>
</evidence>
<dbReference type="GO" id="GO:0008270">
    <property type="term" value="F:zinc ion binding"/>
    <property type="evidence" value="ECO:0007669"/>
    <property type="project" value="UniProtKB-KW"/>
</dbReference>
<evidence type="ECO:0000313" key="4">
    <source>
        <dbReference type="RefSeq" id="XP_024889490.1"/>
    </source>
</evidence>
<dbReference type="RefSeq" id="XP_024889490.1">
    <property type="nucleotide sequence ID" value="XM_025033722.1"/>
</dbReference>
<sequence length="154" mass="18165">MWIIQVSGERYTFTRARSREEADVRCRHEASRCSLGKRPVLTAGKPFSVSVDPKYVAIFKHTCVTCGKTYKHKHHLKRHHDFECGVDPKFKCAFCPHRTRYKDSLMKHILARHQHFLEQNSQYGHQQVFEAHPDTEMNFHAQETNTFNVYPDFT</sequence>
<name>A0A6J1R9M9_9HYME</name>
<keyword evidence="3" id="KW-1185">Reference proteome</keyword>
<dbReference type="SUPFAM" id="SSF57667">
    <property type="entry name" value="beta-beta-alpha zinc fingers"/>
    <property type="match status" value="1"/>
</dbReference>